<keyword evidence="3" id="KW-1185">Reference proteome</keyword>
<dbReference type="OrthoDB" id="9800872at2"/>
<sequence length="201" mass="22095">MNKLSYQTLTADQPYQLVDIRQASQFRQAFVPGSINLTLNNFSNYAEGVLNRDEAIIWIIDQTDSSLIQTIEDISEGYSSIGFIEFAAFPSDMLQSVASIPAEDFLAINHTAYQLIDVRQQAEITRPAPKKNLLSIPLAQLKSQINQLNHEDKQYLLCGSGNRATTAASLLARAGMQPVVIEGGMKAVQACQSIQATISED</sequence>
<accession>A0A1H9E8L5</accession>
<dbReference type="InterPro" id="IPR001763">
    <property type="entry name" value="Rhodanese-like_dom"/>
</dbReference>
<dbReference type="Gene3D" id="3.40.250.10">
    <property type="entry name" value="Rhodanese-like domain"/>
    <property type="match status" value="2"/>
</dbReference>
<dbReference type="PANTHER" id="PTHR43031:SF7">
    <property type="entry name" value="NITRIC OXIDE REDUCTASE FLRD-NAD(+) REDUCTASE"/>
    <property type="match status" value="1"/>
</dbReference>
<dbReference type="Pfam" id="PF00581">
    <property type="entry name" value="Rhodanese"/>
    <property type="match status" value="1"/>
</dbReference>
<dbReference type="InterPro" id="IPR050229">
    <property type="entry name" value="GlpE_sulfurtransferase"/>
</dbReference>
<proteinExistence type="predicted"/>
<dbReference type="CDD" id="cd00158">
    <property type="entry name" value="RHOD"/>
    <property type="match status" value="2"/>
</dbReference>
<name>A0A1H9E8L5_9LACT</name>
<evidence type="ECO:0000313" key="3">
    <source>
        <dbReference type="Proteomes" id="UP000198833"/>
    </source>
</evidence>
<protein>
    <submittedName>
        <fullName evidence="2">Rhodanese-related sulfurtransferase</fullName>
    </submittedName>
</protein>
<dbReference type="SUPFAM" id="SSF52821">
    <property type="entry name" value="Rhodanese/Cell cycle control phosphatase"/>
    <property type="match status" value="2"/>
</dbReference>
<evidence type="ECO:0000313" key="2">
    <source>
        <dbReference type="EMBL" id="SEQ21248.1"/>
    </source>
</evidence>
<dbReference type="AlphaFoldDB" id="A0A1H9E8L5"/>
<dbReference type="Proteomes" id="UP000198833">
    <property type="component" value="Unassembled WGS sequence"/>
</dbReference>
<dbReference type="RefSeq" id="WP_092571926.1">
    <property type="nucleotide sequence ID" value="NZ_CALUDV010000010.1"/>
</dbReference>
<feature type="domain" description="Rhodanese" evidence="1">
    <location>
        <begin position="11"/>
        <end position="193"/>
    </location>
</feature>
<dbReference type="PANTHER" id="PTHR43031">
    <property type="entry name" value="FAD-DEPENDENT OXIDOREDUCTASE"/>
    <property type="match status" value="1"/>
</dbReference>
<dbReference type="EMBL" id="FOEN01000006">
    <property type="protein sequence ID" value="SEQ21248.1"/>
    <property type="molecule type" value="Genomic_DNA"/>
</dbReference>
<evidence type="ECO:0000259" key="1">
    <source>
        <dbReference type="PROSITE" id="PS50206"/>
    </source>
</evidence>
<dbReference type="PROSITE" id="PS50206">
    <property type="entry name" value="RHODANESE_3"/>
    <property type="match status" value="1"/>
</dbReference>
<reference evidence="2 3" key="1">
    <citation type="submission" date="2016-10" db="EMBL/GenBank/DDBJ databases">
        <authorList>
            <person name="de Groot N.N."/>
        </authorList>
    </citation>
    <scope>NUCLEOTIDE SEQUENCE [LARGE SCALE GENOMIC DNA]</scope>
    <source>
        <strain evidence="2 3">DSM 15695</strain>
    </source>
</reference>
<organism evidence="2 3">
    <name type="scientific">Ignavigranum ruoffiae</name>
    <dbReference type="NCBI Taxonomy" id="89093"/>
    <lineage>
        <taxon>Bacteria</taxon>
        <taxon>Bacillati</taxon>
        <taxon>Bacillota</taxon>
        <taxon>Bacilli</taxon>
        <taxon>Lactobacillales</taxon>
        <taxon>Aerococcaceae</taxon>
        <taxon>Ignavigranum</taxon>
    </lineage>
</organism>
<dbReference type="GO" id="GO:0016740">
    <property type="term" value="F:transferase activity"/>
    <property type="evidence" value="ECO:0007669"/>
    <property type="project" value="UniProtKB-KW"/>
</dbReference>
<dbReference type="SMART" id="SM00450">
    <property type="entry name" value="RHOD"/>
    <property type="match status" value="1"/>
</dbReference>
<dbReference type="InterPro" id="IPR036873">
    <property type="entry name" value="Rhodanese-like_dom_sf"/>
</dbReference>
<keyword evidence="2" id="KW-0808">Transferase</keyword>
<dbReference type="STRING" id="89093.SAMN04488558_106112"/>
<gene>
    <name evidence="2" type="ORF">SAMN04488558_106112</name>
</gene>